<dbReference type="PANTHER" id="PTHR44215">
    <property type="entry name" value="WD REPEAT-CONTAINING PROTEIN 75"/>
    <property type="match status" value="1"/>
</dbReference>
<dbReference type="OrthoDB" id="4096at2759"/>
<dbReference type="InParanoid" id="G0VCC6"/>
<dbReference type="OMA" id="KWHIDSV"/>
<dbReference type="SMART" id="SM00320">
    <property type="entry name" value="WD40"/>
    <property type="match status" value="3"/>
</dbReference>
<accession>G0VCC6</accession>
<dbReference type="GO" id="GO:0033553">
    <property type="term" value="C:rDNA heterochromatin"/>
    <property type="evidence" value="ECO:0007669"/>
    <property type="project" value="EnsemblFungi"/>
</dbReference>
<dbReference type="InterPro" id="IPR001680">
    <property type="entry name" value="WD40_rpt"/>
</dbReference>
<evidence type="ECO:0000256" key="7">
    <source>
        <dbReference type="ARBA" id="ARBA00023242"/>
    </source>
</evidence>
<gene>
    <name evidence="9" type="primary">NCAS0C01450</name>
    <name evidence="9" type="ordered locus">NCAS_0C01450</name>
</gene>
<keyword evidence="7" id="KW-0539">Nucleus</keyword>
<reference key="2">
    <citation type="submission" date="2011-08" db="EMBL/GenBank/DDBJ databases">
        <title>Genome sequence of Naumovozyma castellii.</title>
        <authorList>
            <person name="Gordon J.L."/>
            <person name="Armisen D."/>
            <person name="Proux-Wera E."/>
            <person name="OhEigeartaigh S.S."/>
            <person name="Byrne K.P."/>
            <person name="Wolfe K.H."/>
        </authorList>
    </citation>
    <scope>NUCLEOTIDE SEQUENCE</scope>
    <source>
        <strain>Type strain:CBS 4309</strain>
    </source>
</reference>
<dbReference type="PROSITE" id="PS50082">
    <property type="entry name" value="WD_REPEATS_2"/>
    <property type="match status" value="1"/>
</dbReference>
<keyword evidence="4 8" id="KW-0853">WD repeat</keyword>
<name>G0VCC6_NAUCA</name>
<dbReference type="Pfam" id="PF23869">
    <property type="entry name" value="Beta-prop_WDR75_1st"/>
    <property type="match status" value="1"/>
</dbReference>
<dbReference type="Gene3D" id="2.130.10.10">
    <property type="entry name" value="YVTN repeat-like/Quinoprotein amine dehydrogenase"/>
    <property type="match status" value="2"/>
</dbReference>
<evidence type="ECO:0000256" key="6">
    <source>
        <dbReference type="ARBA" id="ARBA00023163"/>
    </source>
</evidence>
<dbReference type="GO" id="GO:0032040">
    <property type="term" value="C:small-subunit processome"/>
    <property type="evidence" value="ECO:0007669"/>
    <property type="project" value="EnsemblFungi"/>
</dbReference>
<keyword evidence="5" id="KW-0677">Repeat</keyword>
<dbReference type="AlphaFoldDB" id="G0VCC6"/>
<dbReference type="PANTHER" id="PTHR44215:SF1">
    <property type="entry name" value="WD REPEAT-CONTAINING PROTEIN 75"/>
    <property type="match status" value="1"/>
</dbReference>
<dbReference type="RefSeq" id="XP_003675502.1">
    <property type="nucleotide sequence ID" value="XM_003675454.1"/>
</dbReference>
<keyword evidence="3" id="KW-0698">rRNA processing</keyword>
<dbReference type="SUPFAM" id="SSF50978">
    <property type="entry name" value="WD40 repeat-like"/>
    <property type="match status" value="2"/>
</dbReference>
<keyword evidence="6" id="KW-0804">Transcription</keyword>
<organism evidence="9 10">
    <name type="scientific">Naumovozyma castellii</name>
    <name type="common">Yeast</name>
    <name type="synonym">Saccharomyces castellii</name>
    <dbReference type="NCBI Taxonomy" id="27288"/>
    <lineage>
        <taxon>Eukaryota</taxon>
        <taxon>Fungi</taxon>
        <taxon>Dikarya</taxon>
        <taxon>Ascomycota</taxon>
        <taxon>Saccharomycotina</taxon>
        <taxon>Saccharomycetes</taxon>
        <taxon>Saccharomycetales</taxon>
        <taxon>Saccharomycetaceae</taxon>
        <taxon>Naumovozyma</taxon>
    </lineage>
</organism>
<dbReference type="GO" id="GO:2000234">
    <property type="term" value="P:positive regulation of rRNA processing"/>
    <property type="evidence" value="ECO:0007669"/>
    <property type="project" value="TreeGrafter"/>
</dbReference>
<dbReference type="Proteomes" id="UP000001640">
    <property type="component" value="Chromosome 3"/>
</dbReference>
<evidence type="ECO:0000313" key="9">
    <source>
        <dbReference type="EMBL" id="CCC69135.1"/>
    </source>
</evidence>
<dbReference type="InterPro" id="IPR015943">
    <property type="entry name" value="WD40/YVTN_repeat-like_dom_sf"/>
</dbReference>
<dbReference type="GO" id="GO:0005777">
    <property type="term" value="C:peroxisome"/>
    <property type="evidence" value="ECO:0007669"/>
    <property type="project" value="EnsemblFungi"/>
</dbReference>
<dbReference type="KEGG" id="ncs:NCAS_0C01450"/>
<sequence length="873" mass="98074">MTQSSPTVSQKYKLSLVSGGKPILPRASFQSSCDKNIACLTNDQLNYIVPFNNKIKIFNVETRQCIKTLKFSNNKSLAELFTTTSIAHIALGDLTQEENKLEDKFITVFTKDGHVIVLNFKGKLVESPKILNLNLIEKNEMIYKVFQSAENPSSIKILTIKGNGTNTISNFHLYQVQQDFTLQEPQETFNNVILTTWSSNDTILVLLSQTNATEKTIHIESIFDDSCQRDIPLDSIISKEATKNLSSTSKYISSMAIDNNANQLALGFVSGVINIVSLDDSKLQSRLLKWHIDSVLSLSFNQDGTYLLSGGWEKVLVFWQLSTNLQQFLPRLNGIIIDCSLVAEGKYYSLGLQMIENNSNSDYQLILLNSTDLISKLSINGPLPTFNSTVKNVIQPISSISTRSSNSLATINSSKKKQLRKLLKLQRQDFTSNLEINPLNKQLYFPHISAVQIFDFYKNDQVDYQYMTSSLTNSMGKVKSELNLKEPIIANLKLTKDGKWLITYEIEYPPTDLLSSKDVSHTLKFWSKDGTSNEDQWKLRTKILNPHGLNVPITNMIVAPLCVGNDGGCLTADNNGGLKYWSFNTHESNWCLSKIALPNFNHFSNSVSLAWSHDGSLILHGFDDKLTIVDFETFSKLDENEFVFDSEIQTIKFVNDSNLIVATKTTLSIINLLMGKIINSFDLYPFINGIYKNGHLDRLIACDEVNGKVALVINQQVKGTTSFKSNILVFNADLSSKIGSFTHDEYISWIGWNYDSDFIFLDIESRLGVVGTTVNTEMLDEVNKEGILDGLTSDNGNAIEGSEFTEQLRKLSSNLNKRSLTNEDEDQEDIELEFVNGAKNEKGINMNSFISMFENIQNVQMDTLFDSVIKTLT</sequence>
<dbReference type="InterPro" id="IPR053826">
    <property type="entry name" value="WDR75"/>
</dbReference>
<dbReference type="GO" id="GO:0045943">
    <property type="term" value="P:positive regulation of transcription by RNA polymerase I"/>
    <property type="evidence" value="ECO:0007669"/>
    <property type="project" value="EnsemblFungi"/>
</dbReference>
<evidence type="ECO:0000256" key="1">
    <source>
        <dbReference type="ARBA" id="ARBA00004604"/>
    </source>
</evidence>
<evidence type="ECO:0000313" key="10">
    <source>
        <dbReference type="Proteomes" id="UP000001640"/>
    </source>
</evidence>
<comment type="subcellular location">
    <subcellularLocation>
        <location evidence="1">Nucleus</location>
        <location evidence="1">Nucleolus</location>
    </subcellularLocation>
</comment>
<keyword evidence="10" id="KW-1185">Reference proteome</keyword>
<dbReference type="GeneID" id="96902719"/>
<dbReference type="eggNOG" id="KOG1963">
    <property type="taxonomic scope" value="Eukaryota"/>
</dbReference>
<dbReference type="PROSITE" id="PS50294">
    <property type="entry name" value="WD_REPEATS_REGION"/>
    <property type="match status" value="1"/>
</dbReference>
<dbReference type="EMBL" id="HE576754">
    <property type="protein sequence ID" value="CCC69135.1"/>
    <property type="molecule type" value="Genomic_DNA"/>
</dbReference>
<dbReference type="GO" id="GO:0000462">
    <property type="term" value="P:maturation of SSU-rRNA from tricistronic rRNA transcript (SSU-rRNA, 5.8S rRNA, LSU-rRNA)"/>
    <property type="evidence" value="ECO:0007669"/>
    <property type="project" value="EnsemblFungi"/>
</dbReference>
<evidence type="ECO:0000256" key="8">
    <source>
        <dbReference type="PROSITE-ProRule" id="PRU00221"/>
    </source>
</evidence>
<proteinExistence type="predicted"/>
<dbReference type="InterPro" id="IPR036322">
    <property type="entry name" value="WD40_repeat_dom_sf"/>
</dbReference>
<keyword evidence="2" id="KW-0690">Ribosome biogenesis</keyword>
<evidence type="ECO:0000256" key="2">
    <source>
        <dbReference type="ARBA" id="ARBA00022517"/>
    </source>
</evidence>
<evidence type="ECO:0000256" key="3">
    <source>
        <dbReference type="ARBA" id="ARBA00022552"/>
    </source>
</evidence>
<evidence type="ECO:0000256" key="4">
    <source>
        <dbReference type="ARBA" id="ARBA00022574"/>
    </source>
</evidence>
<dbReference type="STRING" id="1064592.G0VCC6"/>
<reference evidence="9 10" key="1">
    <citation type="journal article" date="2011" name="Proc. Natl. Acad. Sci. U.S.A.">
        <title>Evolutionary erosion of yeast sex chromosomes by mating-type switching accidents.</title>
        <authorList>
            <person name="Gordon J.L."/>
            <person name="Armisen D."/>
            <person name="Proux-Wera E."/>
            <person name="Oheigeartaigh S.S."/>
            <person name="Byrne K.P."/>
            <person name="Wolfe K.H."/>
        </authorList>
    </citation>
    <scope>NUCLEOTIDE SEQUENCE [LARGE SCALE GENOMIC DNA]</scope>
    <source>
        <strain evidence="10">ATCC 76901 / BCRC 22586 / CBS 4309 / NBRC 1992 / NRRL Y-12630</strain>
    </source>
</reference>
<dbReference type="FunCoup" id="G0VCC6">
    <property type="interactions" value="500"/>
</dbReference>
<dbReference type="GO" id="GO:0034511">
    <property type="term" value="F:U3 snoRNA binding"/>
    <property type="evidence" value="ECO:0007669"/>
    <property type="project" value="EnsemblFungi"/>
</dbReference>
<dbReference type="HOGENOM" id="CLU_348179_0_0_1"/>
<evidence type="ECO:0000256" key="5">
    <source>
        <dbReference type="ARBA" id="ARBA00022737"/>
    </source>
</evidence>
<dbReference type="GO" id="GO:0034455">
    <property type="term" value="C:t-UTP complex"/>
    <property type="evidence" value="ECO:0007669"/>
    <property type="project" value="EnsemblFungi"/>
</dbReference>
<protein>
    <submittedName>
        <fullName evidence="9">Uncharacterized protein</fullName>
    </submittedName>
</protein>
<feature type="repeat" description="WD" evidence="8">
    <location>
        <begin position="288"/>
        <end position="323"/>
    </location>
</feature>